<dbReference type="Proteomes" id="UP000438429">
    <property type="component" value="Unassembled WGS sequence"/>
</dbReference>
<organism evidence="2 3">
    <name type="scientific">Scophthalmus maximus</name>
    <name type="common">Turbot</name>
    <name type="synonym">Psetta maxima</name>
    <dbReference type="NCBI Taxonomy" id="52904"/>
    <lineage>
        <taxon>Eukaryota</taxon>
        <taxon>Metazoa</taxon>
        <taxon>Chordata</taxon>
        <taxon>Craniata</taxon>
        <taxon>Vertebrata</taxon>
        <taxon>Euteleostomi</taxon>
        <taxon>Actinopterygii</taxon>
        <taxon>Neopterygii</taxon>
        <taxon>Teleostei</taxon>
        <taxon>Neoteleostei</taxon>
        <taxon>Acanthomorphata</taxon>
        <taxon>Carangaria</taxon>
        <taxon>Pleuronectiformes</taxon>
        <taxon>Pleuronectoidei</taxon>
        <taxon>Scophthalmidae</taxon>
        <taxon>Scophthalmus</taxon>
    </lineage>
</organism>
<accession>A0A6A4SJ68</accession>
<protein>
    <submittedName>
        <fullName evidence="2">Uncharacterized protein</fullName>
    </submittedName>
</protein>
<gene>
    <name evidence="2" type="ORF">F2P81_014229</name>
</gene>
<dbReference type="EMBL" id="VEVO01000012">
    <property type="protein sequence ID" value="KAF0034163.1"/>
    <property type="molecule type" value="Genomic_DNA"/>
</dbReference>
<comment type="caution">
    <text evidence="2">The sequence shown here is derived from an EMBL/GenBank/DDBJ whole genome shotgun (WGS) entry which is preliminary data.</text>
</comment>
<proteinExistence type="predicted"/>
<dbReference type="AlphaFoldDB" id="A0A6A4SJ68"/>
<name>A0A6A4SJ68_SCOMX</name>
<sequence>MTTLLGKLISKELPESRKTPSLTFKSSDETMSNTEKKNVQMQRKGNKSVVIEIHFHLDGRAKNIFFRREGQSFDVNHFAKSSRERTVSADWGSDGSDIMRWDFSDQFCISSVFVDVSNEDFSTVLTLSVFNRFEL</sequence>
<feature type="compositionally biased region" description="Polar residues" evidence="1">
    <location>
        <begin position="19"/>
        <end position="43"/>
    </location>
</feature>
<evidence type="ECO:0000313" key="2">
    <source>
        <dbReference type="EMBL" id="KAF0034163.1"/>
    </source>
</evidence>
<evidence type="ECO:0000256" key="1">
    <source>
        <dbReference type="SAM" id="MobiDB-lite"/>
    </source>
</evidence>
<feature type="region of interest" description="Disordered" evidence="1">
    <location>
        <begin position="16"/>
        <end position="43"/>
    </location>
</feature>
<evidence type="ECO:0000313" key="3">
    <source>
        <dbReference type="Proteomes" id="UP000438429"/>
    </source>
</evidence>
<reference evidence="2 3" key="1">
    <citation type="submission" date="2019-06" db="EMBL/GenBank/DDBJ databases">
        <title>Draft genomes of female and male turbot (Scophthalmus maximus).</title>
        <authorList>
            <person name="Xu H."/>
            <person name="Xu X.-W."/>
            <person name="Shao C."/>
            <person name="Chen S."/>
        </authorList>
    </citation>
    <scope>NUCLEOTIDE SEQUENCE [LARGE SCALE GENOMIC DNA]</scope>
    <source>
        <strain evidence="2">Ysfricsl-2016a</strain>
        <tissue evidence="2">Blood</tissue>
    </source>
</reference>